<dbReference type="HOGENOM" id="CLU_047993_1_1_1"/>
<evidence type="ECO:0000256" key="3">
    <source>
        <dbReference type="ARBA" id="ARBA00022723"/>
    </source>
</evidence>
<evidence type="ECO:0000256" key="7">
    <source>
        <dbReference type="ARBA" id="ARBA00037036"/>
    </source>
</evidence>
<proteinExistence type="evidence at transcript level"/>
<dbReference type="PROSITE" id="PS00903">
    <property type="entry name" value="CYT_DCMP_DEAMINASES_1"/>
    <property type="match status" value="1"/>
</dbReference>
<organism evidence="13">
    <name type="scientific">Dendroctonus ponderosae</name>
    <name type="common">Mountain pine beetle</name>
    <dbReference type="NCBI Taxonomy" id="77166"/>
    <lineage>
        <taxon>Eukaryota</taxon>
        <taxon>Metazoa</taxon>
        <taxon>Ecdysozoa</taxon>
        <taxon>Arthropoda</taxon>
        <taxon>Hexapoda</taxon>
        <taxon>Insecta</taxon>
        <taxon>Pterygota</taxon>
        <taxon>Neoptera</taxon>
        <taxon>Endopterygota</taxon>
        <taxon>Coleoptera</taxon>
        <taxon>Polyphaga</taxon>
        <taxon>Cucujiformia</taxon>
        <taxon>Curculionidae</taxon>
        <taxon>Scolytinae</taxon>
        <taxon>Dendroctonus</taxon>
    </lineage>
</organism>
<dbReference type="SUPFAM" id="SSF53927">
    <property type="entry name" value="Cytidine deaminase-like"/>
    <property type="match status" value="1"/>
</dbReference>
<gene>
    <name evidence="14" type="ORF">D910_03700</name>
</gene>
<dbReference type="InterPro" id="IPR002125">
    <property type="entry name" value="CMP_dCMP_dom"/>
</dbReference>
<dbReference type="PANTHER" id="PTHR11086:SF18">
    <property type="entry name" value="DEOXYCYTIDYLATE DEAMINASE"/>
    <property type="match status" value="1"/>
</dbReference>
<dbReference type="OrthoDB" id="6710946at2759"/>
<dbReference type="CDD" id="cd01286">
    <property type="entry name" value="deoxycytidylate_deaminase"/>
    <property type="match status" value="1"/>
</dbReference>
<keyword evidence="3" id="KW-0479">Metal-binding</keyword>
<evidence type="ECO:0000259" key="12">
    <source>
        <dbReference type="PROSITE" id="PS51747"/>
    </source>
</evidence>
<evidence type="ECO:0000256" key="5">
    <source>
        <dbReference type="ARBA" id="ARBA00022801"/>
    </source>
</evidence>
<keyword evidence="5" id="KW-0378">Hydrolase</keyword>
<dbReference type="InterPro" id="IPR016192">
    <property type="entry name" value="APOBEC/CMP_deaminase_Zn-bd"/>
</dbReference>
<evidence type="ECO:0000256" key="4">
    <source>
        <dbReference type="ARBA" id="ARBA00022727"/>
    </source>
</evidence>
<dbReference type="FunFam" id="3.40.140.10:FF:000021">
    <property type="entry name" value="Deoxycytidylate deaminase"/>
    <property type="match status" value="1"/>
</dbReference>
<evidence type="ECO:0000256" key="11">
    <source>
        <dbReference type="ARBA" id="ARBA00071625"/>
    </source>
</evidence>
<keyword evidence="4" id="KW-0545">Nucleotide biosynthesis</keyword>
<comment type="function">
    <text evidence="7">Supplies the nucleotide substrate for thymidylate synthetase.</text>
</comment>
<dbReference type="GO" id="GO:0009165">
    <property type="term" value="P:nucleotide biosynthetic process"/>
    <property type="evidence" value="ECO:0007669"/>
    <property type="project" value="UniProtKB-KW"/>
</dbReference>
<evidence type="ECO:0000313" key="13">
    <source>
        <dbReference type="EMBL" id="AEE63328.1"/>
    </source>
</evidence>
<accession>J3JYP0</accession>
<evidence type="ECO:0000256" key="1">
    <source>
        <dbReference type="ARBA" id="ARBA00001947"/>
    </source>
</evidence>
<dbReference type="GO" id="GO:0008270">
    <property type="term" value="F:zinc ion binding"/>
    <property type="evidence" value="ECO:0007669"/>
    <property type="project" value="InterPro"/>
</dbReference>
<dbReference type="EC" id="3.5.4.12" evidence="8"/>
<evidence type="ECO:0000313" key="15">
    <source>
        <dbReference type="Proteomes" id="UP000030742"/>
    </source>
</evidence>
<dbReference type="GO" id="GO:0005737">
    <property type="term" value="C:cytoplasm"/>
    <property type="evidence" value="ECO:0007669"/>
    <property type="project" value="TreeGrafter"/>
</dbReference>
<name>J3JYP0_DENPD</name>
<reference evidence="13" key="1">
    <citation type="journal article" date="2012" name="Insect Biochem. Mol. Biol.">
        <title>Transcriptome and full-length cDNA resources for the mountain pine beetle, Dendroctonus ponderosae Hopkins, a major insect pest of pine forests.</title>
        <authorList>
            <person name="Keeling C.I."/>
            <person name="Henderson H."/>
            <person name="Li M."/>
            <person name="Yuen M."/>
            <person name="Clark E.L."/>
            <person name="Fraser J.D."/>
            <person name="Huber D.P."/>
            <person name="Liao N.Y."/>
            <person name="Roderick Docking T."/>
            <person name="Birol I."/>
            <person name="Chan S.K."/>
            <person name="Taylor G.A."/>
            <person name="Palmquist D."/>
            <person name="Jones S.J."/>
            <person name="Bohlmann J."/>
        </authorList>
    </citation>
    <scope>NUCLEOTIDE SEQUENCE</scope>
    <source>
        <tissue evidence="13">Heads</tissue>
    </source>
</reference>
<keyword evidence="6" id="KW-0862">Zinc</keyword>
<evidence type="ECO:0000256" key="9">
    <source>
        <dbReference type="ARBA" id="ARBA00041763"/>
    </source>
</evidence>
<dbReference type="PANTHER" id="PTHR11086">
    <property type="entry name" value="DEOXYCYTIDYLATE DEAMINASE-RELATED"/>
    <property type="match status" value="1"/>
</dbReference>
<evidence type="ECO:0000256" key="8">
    <source>
        <dbReference type="ARBA" id="ARBA00038938"/>
    </source>
</evidence>
<dbReference type="InterPro" id="IPR035105">
    <property type="entry name" value="Deoxycytidylate_deaminase_dom"/>
</dbReference>
<dbReference type="STRING" id="77166.J3JYP0"/>
<dbReference type="Pfam" id="PF00383">
    <property type="entry name" value="dCMP_cyt_deam_1"/>
    <property type="match status" value="1"/>
</dbReference>
<evidence type="ECO:0000256" key="10">
    <source>
        <dbReference type="ARBA" id="ARBA00052978"/>
    </source>
</evidence>
<comment type="catalytic activity">
    <reaction evidence="10">
        <text>dCMP + H2O + H(+) = dUMP + NH4(+)</text>
        <dbReference type="Rhea" id="RHEA:22924"/>
        <dbReference type="ChEBI" id="CHEBI:15377"/>
        <dbReference type="ChEBI" id="CHEBI:15378"/>
        <dbReference type="ChEBI" id="CHEBI:28938"/>
        <dbReference type="ChEBI" id="CHEBI:57566"/>
        <dbReference type="ChEBI" id="CHEBI:246422"/>
        <dbReference type="EC" id="3.5.4.12"/>
    </reaction>
</comment>
<dbReference type="Gene3D" id="3.40.140.10">
    <property type="entry name" value="Cytidine Deaminase, domain 2"/>
    <property type="match status" value="1"/>
</dbReference>
<reference evidence="14 15" key="2">
    <citation type="journal article" date="2013" name="Genome Biol.">
        <title>Draft genome of the mountain pine beetle, Dendroctonus ponderosae Hopkins, a major forest pest.</title>
        <authorList>
            <person name="Keeling C.I."/>
            <person name="Yuen M.M."/>
            <person name="Liao N.Y."/>
            <person name="Docking T.R."/>
            <person name="Chan S.K."/>
            <person name="Taylor G.A."/>
            <person name="Palmquist D.L."/>
            <person name="Jackman S.D."/>
            <person name="Nguyen A."/>
            <person name="Li M."/>
            <person name="Henderson H."/>
            <person name="Janes J.K."/>
            <person name="Zhao Y."/>
            <person name="Pandoh P."/>
            <person name="Moore R."/>
            <person name="Sperling F.A."/>
            <person name="Huber D.P."/>
            <person name="Birol I."/>
            <person name="Jones S.J."/>
            <person name="Bohlmann J."/>
        </authorList>
    </citation>
    <scope>NUCLEOTIDE SEQUENCE</scope>
</reference>
<sequence length="222" mass="25186">MESPANTRDLNRKREDYLEWPDYFMATAFLAAKRSKDPCSQVGACIVNEDNVIVGIGYNGMPKNCSDDEFPWSKGSKSDLDNKYLYVCHAELNAILNKNSVDVRNCTMYVGLFPCNECAKVIIQSGVKQIIYMSDKHGMKQSTIASKRMLDAAGIKYKQFAPKNRKIIIDFDEINWNDQNQLPTSPVMDNTAEKLEKMSLSNGLRTRLDLEHSFNGHKPQES</sequence>
<evidence type="ECO:0000256" key="6">
    <source>
        <dbReference type="ARBA" id="ARBA00022833"/>
    </source>
</evidence>
<evidence type="ECO:0000256" key="2">
    <source>
        <dbReference type="ARBA" id="ARBA00006576"/>
    </source>
</evidence>
<protein>
    <recommendedName>
        <fullName evidence="11">Probable deoxycytidylate deaminase</fullName>
        <ecNumber evidence="8">3.5.4.12</ecNumber>
    </recommendedName>
    <alternativeName>
        <fullName evidence="9">dCMP deaminase</fullName>
    </alternativeName>
</protein>
<dbReference type="EMBL" id="KB631806">
    <property type="protein sequence ID" value="ERL86292.1"/>
    <property type="molecule type" value="Genomic_DNA"/>
</dbReference>
<evidence type="ECO:0000313" key="14">
    <source>
        <dbReference type="EMBL" id="ERL86292.1"/>
    </source>
</evidence>
<comment type="similarity">
    <text evidence="2">Belongs to the cytidine and deoxycytidylate deaminase family.</text>
</comment>
<dbReference type="InterPro" id="IPR015517">
    <property type="entry name" value="dCMP_deaminase-rel"/>
</dbReference>
<dbReference type="EMBL" id="BT128370">
    <property type="protein sequence ID" value="AEE63328.1"/>
    <property type="molecule type" value="mRNA"/>
</dbReference>
<dbReference type="GO" id="GO:0004132">
    <property type="term" value="F:dCMP deaminase activity"/>
    <property type="evidence" value="ECO:0007669"/>
    <property type="project" value="UniProtKB-EC"/>
</dbReference>
<dbReference type="AlphaFoldDB" id="J3JYP0"/>
<dbReference type="PROSITE" id="PS51747">
    <property type="entry name" value="CYT_DCMP_DEAMINASES_2"/>
    <property type="match status" value="1"/>
</dbReference>
<dbReference type="InterPro" id="IPR016193">
    <property type="entry name" value="Cytidine_deaminase-like"/>
</dbReference>
<dbReference type="Proteomes" id="UP000030742">
    <property type="component" value="Unassembled WGS sequence"/>
</dbReference>
<comment type="cofactor">
    <cofactor evidence="1">
        <name>Zn(2+)</name>
        <dbReference type="ChEBI" id="CHEBI:29105"/>
    </cofactor>
</comment>
<dbReference type="KEGG" id="dpa:109533997"/>
<feature type="domain" description="CMP/dCMP-type deaminase" evidence="12">
    <location>
        <begin position="19"/>
        <end position="157"/>
    </location>
</feature>